<dbReference type="InterPro" id="IPR026881">
    <property type="entry name" value="WYL_dom"/>
</dbReference>
<dbReference type="Pfam" id="PF08279">
    <property type="entry name" value="HTH_11"/>
    <property type="match status" value="1"/>
</dbReference>
<dbReference type="InterPro" id="IPR057727">
    <property type="entry name" value="WCX_dom"/>
</dbReference>
<evidence type="ECO:0008006" key="6">
    <source>
        <dbReference type="Google" id="ProtNLM"/>
    </source>
</evidence>
<dbReference type="PANTHER" id="PTHR34580">
    <property type="match status" value="1"/>
</dbReference>
<dbReference type="AlphaFoldDB" id="A0A918UJR3"/>
<evidence type="ECO:0000313" key="5">
    <source>
        <dbReference type="Proteomes" id="UP000619457"/>
    </source>
</evidence>
<dbReference type="PANTHER" id="PTHR34580:SF1">
    <property type="entry name" value="PROTEIN PAFC"/>
    <property type="match status" value="1"/>
</dbReference>
<keyword evidence="5" id="KW-1185">Reference proteome</keyword>
<feature type="domain" description="WYL" evidence="2">
    <location>
        <begin position="132"/>
        <end position="196"/>
    </location>
</feature>
<evidence type="ECO:0000259" key="3">
    <source>
        <dbReference type="Pfam" id="PF25583"/>
    </source>
</evidence>
<dbReference type="InterPro" id="IPR051534">
    <property type="entry name" value="CBASS_pafABC_assoc_protein"/>
</dbReference>
<protein>
    <recommendedName>
        <fullName evidence="6">WYL domain-containing protein</fullName>
    </recommendedName>
</protein>
<dbReference type="RefSeq" id="WP_018474435.1">
    <property type="nucleotide sequence ID" value="NZ_BMWX01000001.1"/>
</dbReference>
<dbReference type="InterPro" id="IPR013196">
    <property type="entry name" value="HTH_11"/>
</dbReference>
<organism evidence="4 5">
    <name type="scientific">Echinicola pacifica</name>
    <dbReference type="NCBI Taxonomy" id="346377"/>
    <lineage>
        <taxon>Bacteria</taxon>
        <taxon>Pseudomonadati</taxon>
        <taxon>Bacteroidota</taxon>
        <taxon>Cytophagia</taxon>
        <taxon>Cytophagales</taxon>
        <taxon>Cyclobacteriaceae</taxon>
        <taxon>Echinicola</taxon>
    </lineage>
</organism>
<accession>A0A918UJR3</accession>
<name>A0A918UJR3_9BACT</name>
<comment type="caution">
    <text evidence="4">The sequence shown here is derived from an EMBL/GenBank/DDBJ whole genome shotgun (WGS) entry which is preliminary data.</text>
</comment>
<dbReference type="Pfam" id="PF25583">
    <property type="entry name" value="WCX"/>
    <property type="match status" value="1"/>
</dbReference>
<gene>
    <name evidence="4" type="ORF">GCM10007049_03270</name>
</gene>
<evidence type="ECO:0000259" key="1">
    <source>
        <dbReference type="Pfam" id="PF08279"/>
    </source>
</evidence>
<dbReference type="PROSITE" id="PS52050">
    <property type="entry name" value="WYL"/>
    <property type="match status" value="1"/>
</dbReference>
<feature type="domain" description="WCX" evidence="3">
    <location>
        <begin position="225"/>
        <end position="300"/>
    </location>
</feature>
<dbReference type="EMBL" id="BMWX01000001">
    <property type="protein sequence ID" value="GGZ14698.1"/>
    <property type="molecule type" value="Genomic_DNA"/>
</dbReference>
<dbReference type="Proteomes" id="UP000619457">
    <property type="component" value="Unassembled WGS sequence"/>
</dbReference>
<dbReference type="InterPro" id="IPR028349">
    <property type="entry name" value="PafC-like"/>
</dbReference>
<dbReference type="PIRSF" id="PIRSF016838">
    <property type="entry name" value="PafC"/>
    <property type="match status" value="1"/>
</dbReference>
<proteinExistence type="predicted"/>
<feature type="domain" description="Helix-turn-helix type 11" evidence="1">
    <location>
        <begin position="13"/>
        <end position="60"/>
    </location>
</feature>
<evidence type="ECO:0000313" key="4">
    <source>
        <dbReference type="EMBL" id="GGZ14698.1"/>
    </source>
</evidence>
<reference evidence="4" key="1">
    <citation type="journal article" date="2014" name="Int. J. Syst. Evol. Microbiol.">
        <title>Complete genome sequence of Corynebacterium casei LMG S-19264T (=DSM 44701T), isolated from a smear-ripened cheese.</title>
        <authorList>
            <consortium name="US DOE Joint Genome Institute (JGI-PGF)"/>
            <person name="Walter F."/>
            <person name="Albersmeier A."/>
            <person name="Kalinowski J."/>
            <person name="Ruckert C."/>
        </authorList>
    </citation>
    <scope>NUCLEOTIDE SEQUENCE</scope>
    <source>
        <strain evidence="4">KCTC 12368</strain>
    </source>
</reference>
<evidence type="ECO:0000259" key="2">
    <source>
        <dbReference type="Pfam" id="PF13280"/>
    </source>
</evidence>
<sequence>METKSVEQQKILRVFKLINLLRSSVGKPVTRLAESLGTDKRTVYRYFQLLEGMGFTIEKEFGKFKISEQVEEGRNSLFGVFTEEEATFLMGVLNRTSNKNLLKHSIIQKVRLKSELEQSAGHLFSANLGLFVDTIAEAIKSKTQIVLRDYYSLSSDSVSDRLIEPVVFTNNYDAVYAFEIASRGMKTFKLERISEIYLTGKKNKYEKLHEPLKQGLFGFTGTDQFHVRLKLSKKAYQLLLEEHPDAKPFVQVEDRQDYIFEGKVPNLPGIARFILGLPGEIVVEEGDELIAYLKEQIKKAEFTFSAFD</sequence>
<dbReference type="Pfam" id="PF13280">
    <property type="entry name" value="WYL"/>
    <property type="match status" value="1"/>
</dbReference>
<reference evidence="4" key="2">
    <citation type="submission" date="2020-09" db="EMBL/GenBank/DDBJ databases">
        <authorList>
            <person name="Sun Q."/>
            <person name="Kim S."/>
        </authorList>
    </citation>
    <scope>NUCLEOTIDE SEQUENCE</scope>
    <source>
        <strain evidence="4">KCTC 12368</strain>
    </source>
</reference>